<gene>
    <name evidence="1" type="ORF">MLD38_011414</name>
</gene>
<name>A0ACB9R303_9MYRT</name>
<reference evidence="2" key="1">
    <citation type="journal article" date="2023" name="Front. Plant Sci.">
        <title>Chromosomal-level genome assembly of Melastoma candidum provides insights into trichome evolution.</title>
        <authorList>
            <person name="Zhong Y."/>
            <person name="Wu W."/>
            <person name="Sun C."/>
            <person name="Zou P."/>
            <person name="Liu Y."/>
            <person name="Dai S."/>
            <person name="Zhou R."/>
        </authorList>
    </citation>
    <scope>NUCLEOTIDE SEQUENCE [LARGE SCALE GENOMIC DNA]</scope>
</reference>
<accession>A0ACB9R303</accession>
<sequence length="134" mass="14760">MHSSIFIFSLVSRGMLCAMRMLVSFNIVCLTGKSSQVVLIAAATKLLVCIASNFACTVKYACYPEPCSASPWKLSKEVCFNLSRSWVNFGPTEEIPFWPSIKSIILLRINYAFSGSKACGFTSLVQTLLSRLTV</sequence>
<evidence type="ECO:0000313" key="2">
    <source>
        <dbReference type="Proteomes" id="UP001057402"/>
    </source>
</evidence>
<organism evidence="1 2">
    <name type="scientific">Melastoma candidum</name>
    <dbReference type="NCBI Taxonomy" id="119954"/>
    <lineage>
        <taxon>Eukaryota</taxon>
        <taxon>Viridiplantae</taxon>
        <taxon>Streptophyta</taxon>
        <taxon>Embryophyta</taxon>
        <taxon>Tracheophyta</taxon>
        <taxon>Spermatophyta</taxon>
        <taxon>Magnoliopsida</taxon>
        <taxon>eudicotyledons</taxon>
        <taxon>Gunneridae</taxon>
        <taxon>Pentapetalae</taxon>
        <taxon>rosids</taxon>
        <taxon>malvids</taxon>
        <taxon>Myrtales</taxon>
        <taxon>Melastomataceae</taxon>
        <taxon>Melastomatoideae</taxon>
        <taxon>Melastomateae</taxon>
        <taxon>Melastoma</taxon>
    </lineage>
</organism>
<evidence type="ECO:0000313" key="1">
    <source>
        <dbReference type="EMBL" id="KAI4373273.1"/>
    </source>
</evidence>
<keyword evidence="2" id="KW-1185">Reference proteome</keyword>
<dbReference type="EMBL" id="CM042883">
    <property type="protein sequence ID" value="KAI4373273.1"/>
    <property type="molecule type" value="Genomic_DNA"/>
</dbReference>
<proteinExistence type="predicted"/>
<protein>
    <submittedName>
        <fullName evidence="1">Uncharacterized protein</fullName>
    </submittedName>
</protein>
<comment type="caution">
    <text evidence="1">The sequence shown here is derived from an EMBL/GenBank/DDBJ whole genome shotgun (WGS) entry which is preliminary data.</text>
</comment>
<dbReference type="Proteomes" id="UP001057402">
    <property type="component" value="Chromosome 4"/>
</dbReference>